<evidence type="ECO:0000256" key="11">
    <source>
        <dbReference type="ARBA" id="ARBA00022676"/>
    </source>
</evidence>
<dbReference type="EC" id="2.4.99.28" evidence="24"/>
<keyword evidence="22" id="KW-0961">Cell wall biogenesis/degradation</keyword>
<evidence type="ECO:0000256" key="19">
    <source>
        <dbReference type="ARBA" id="ARBA00023136"/>
    </source>
</evidence>
<evidence type="ECO:0000313" key="32">
    <source>
        <dbReference type="Proteomes" id="UP000473681"/>
    </source>
</evidence>
<dbReference type="Gene3D" id="3.40.710.10">
    <property type="entry name" value="DD-peptidase/beta-lactamase superfamily"/>
    <property type="match status" value="1"/>
</dbReference>
<feature type="region of interest" description="Disordered" evidence="27">
    <location>
        <begin position="1"/>
        <end position="31"/>
    </location>
</feature>
<evidence type="ECO:0000256" key="5">
    <source>
        <dbReference type="ARBA" id="ARBA00007739"/>
    </source>
</evidence>
<keyword evidence="8" id="KW-1003">Cell membrane</keyword>
<feature type="domain" description="Penicillin-binding protein transpeptidase" evidence="28">
    <location>
        <begin position="387"/>
        <end position="656"/>
    </location>
</feature>
<proteinExistence type="inferred from homology"/>
<dbReference type="FunFam" id="1.10.3810.10:FF:000001">
    <property type="entry name" value="Penicillin-binding protein 1A"/>
    <property type="match status" value="1"/>
</dbReference>
<comment type="pathway">
    <text evidence="3">Cell wall biogenesis; peptidoglycan biosynthesis.</text>
</comment>
<dbReference type="PANTHER" id="PTHR32282:SF11">
    <property type="entry name" value="PENICILLIN-BINDING PROTEIN 1B"/>
    <property type="match status" value="1"/>
</dbReference>
<keyword evidence="15" id="KW-0133">Cell shape</keyword>
<dbReference type="InterPro" id="IPR012338">
    <property type="entry name" value="Beta-lactam/transpept-like"/>
</dbReference>
<evidence type="ECO:0000256" key="14">
    <source>
        <dbReference type="ARBA" id="ARBA00022801"/>
    </source>
</evidence>
<dbReference type="InterPro" id="IPR001460">
    <property type="entry name" value="PCN-bd_Tpept"/>
</dbReference>
<comment type="catalytic activity">
    <reaction evidence="23">
        <text>Preferential cleavage: (Ac)2-L-Lys-D-Ala-|-D-Ala. Also transpeptidation of peptidyl-alanyl moieties that are N-acyl substituents of D-alanine.</text>
        <dbReference type="EC" id="3.4.16.4"/>
    </reaction>
</comment>
<comment type="caution">
    <text evidence="30">The sequence shown here is derived from an EMBL/GenBank/DDBJ whole genome shotgun (WGS) entry which is preliminary data.</text>
</comment>
<evidence type="ECO:0000256" key="10">
    <source>
        <dbReference type="ARBA" id="ARBA00022670"/>
    </source>
</evidence>
<keyword evidence="12" id="KW-0808">Transferase</keyword>
<dbReference type="Pfam" id="PF00905">
    <property type="entry name" value="Transpeptidase"/>
    <property type="match status" value="1"/>
</dbReference>
<dbReference type="InterPro" id="IPR050396">
    <property type="entry name" value="Glycosyltr_51/Transpeptidase"/>
</dbReference>
<gene>
    <name evidence="30" type="ORF">FC774_01315</name>
    <name evidence="31" type="ORF">FDB51_12875</name>
</gene>
<dbReference type="GO" id="GO:0008955">
    <property type="term" value="F:peptidoglycan glycosyltransferase activity"/>
    <property type="evidence" value="ECO:0007669"/>
    <property type="project" value="UniProtKB-EC"/>
</dbReference>
<evidence type="ECO:0000256" key="3">
    <source>
        <dbReference type="ARBA" id="ARBA00004752"/>
    </source>
</evidence>
<comment type="similarity">
    <text evidence="5">In the N-terminal section; belongs to the glycosyltransferase 51 family.</text>
</comment>
<dbReference type="SUPFAM" id="SSF53955">
    <property type="entry name" value="Lysozyme-like"/>
    <property type="match status" value="1"/>
</dbReference>
<keyword evidence="13" id="KW-0812">Transmembrane</keyword>
<evidence type="ECO:0000256" key="15">
    <source>
        <dbReference type="ARBA" id="ARBA00022960"/>
    </source>
</evidence>
<evidence type="ECO:0000256" key="17">
    <source>
        <dbReference type="ARBA" id="ARBA00022984"/>
    </source>
</evidence>
<evidence type="ECO:0000256" key="26">
    <source>
        <dbReference type="ARBA" id="ARBA00060592"/>
    </source>
</evidence>
<dbReference type="InterPro" id="IPR023346">
    <property type="entry name" value="Lysozyme-like_dom_sf"/>
</dbReference>
<evidence type="ECO:0000256" key="8">
    <source>
        <dbReference type="ARBA" id="ARBA00022475"/>
    </source>
</evidence>
<organism evidence="30 33">
    <name type="scientific">Clostridium botulinum</name>
    <dbReference type="NCBI Taxonomy" id="1491"/>
    <lineage>
        <taxon>Bacteria</taxon>
        <taxon>Bacillati</taxon>
        <taxon>Bacillota</taxon>
        <taxon>Clostridia</taxon>
        <taxon>Eubacteriales</taxon>
        <taxon>Clostridiaceae</taxon>
        <taxon>Clostridium</taxon>
    </lineage>
</organism>
<feature type="compositionally biased region" description="Basic residues" evidence="27">
    <location>
        <begin position="8"/>
        <end position="31"/>
    </location>
</feature>
<dbReference type="SUPFAM" id="SSF56601">
    <property type="entry name" value="beta-lactamase/transpeptidase-like"/>
    <property type="match status" value="1"/>
</dbReference>
<reference evidence="32 33" key="1">
    <citation type="submission" date="2019-04" db="EMBL/GenBank/DDBJ databases">
        <title>Genome sequencing of Clostridium botulinum Groups I-IV and Clostridium butyricum.</title>
        <authorList>
            <person name="Brunt J."/>
            <person name="Van Vliet A.H.M."/>
            <person name="Stringer S.C."/>
            <person name="Carter A.T."/>
            <person name="Peck M.W."/>
        </authorList>
    </citation>
    <scope>NUCLEOTIDE SEQUENCE [LARGE SCALE GENOMIC DNA]</scope>
    <source>
        <strain evidence="30 33">1605</strain>
        <strain evidence="31 32">CB-K-33E</strain>
    </source>
</reference>
<keyword evidence="9" id="KW-0121">Carboxypeptidase</keyword>
<comment type="subcellular location">
    <subcellularLocation>
        <location evidence="2">Cell membrane</location>
        <topology evidence="2">Single-pass type II membrane protein</topology>
    </subcellularLocation>
</comment>
<evidence type="ECO:0000256" key="7">
    <source>
        <dbReference type="ARBA" id="ARBA00018638"/>
    </source>
</evidence>
<keyword evidence="14" id="KW-0378">Hydrolase</keyword>
<keyword evidence="19" id="KW-0472">Membrane</keyword>
<evidence type="ECO:0000313" key="33">
    <source>
        <dbReference type="Proteomes" id="UP000476820"/>
    </source>
</evidence>
<dbReference type="EC" id="3.4.16.4" evidence="6"/>
<evidence type="ECO:0000256" key="4">
    <source>
        <dbReference type="ARBA" id="ARBA00007090"/>
    </source>
</evidence>
<evidence type="ECO:0000256" key="16">
    <source>
        <dbReference type="ARBA" id="ARBA00022968"/>
    </source>
</evidence>
<dbReference type="UniPathway" id="UPA00219"/>
<dbReference type="GO" id="GO:0030288">
    <property type="term" value="C:outer membrane-bounded periplasmic space"/>
    <property type="evidence" value="ECO:0007669"/>
    <property type="project" value="TreeGrafter"/>
</dbReference>
<keyword evidence="21" id="KW-0511">Multifunctional enzyme</keyword>
<dbReference type="GO" id="GO:0008658">
    <property type="term" value="F:penicillin binding"/>
    <property type="evidence" value="ECO:0007669"/>
    <property type="project" value="InterPro"/>
</dbReference>
<keyword evidence="10" id="KW-0645">Protease</keyword>
<evidence type="ECO:0000259" key="29">
    <source>
        <dbReference type="Pfam" id="PF00912"/>
    </source>
</evidence>
<dbReference type="AlphaFoldDB" id="A0A0M1LCA8"/>
<evidence type="ECO:0000256" key="18">
    <source>
        <dbReference type="ARBA" id="ARBA00022989"/>
    </source>
</evidence>
<dbReference type="EMBL" id="SWOV01000002">
    <property type="protein sequence ID" value="NFF86550.1"/>
    <property type="molecule type" value="Genomic_DNA"/>
</dbReference>
<evidence type="ECO:0000256" key="22">
    <source>
        <dbReference type="ARBA" id="ARBA00023316"/>
    </source>
</evidence>
<evidence type="ECO:0000256" key="25">
    <source>
        <dbReference type="ARBA" id="ARBA00049902"/>
    </source>
</evidence>
<dbReference type="PANTHER" id="PTHR32282">
    <property type="entry name" value="BINDING PROTEIN TRANSPEPTIDASE, PUTATIVE-RELATED"/>
    <property type="match status" value="1"/>
</dbReference>
<dbReference type="EMBL" id="SWVK01000018">
    <property type="protein sequence ID" value="NFN36001.1"/>
    <property type="molecule type" value="Genomic_DNA"/>
</dbReference>
<evidence type="ECO:0000256" key="23">
    <source>
        <dbReference type="ARBA" id="ARBA00034000"/>
    </source>
</evidence>
<keyword evidence="20" id="KW-0046">Antibiotic resistance</keyword>
<evidence type="ECO:0000256" key="24">
    <source>
        <dbReference type="ARBA" id="ARBA00044770"/>
    </source>
</evidence>
<dbReference type="GO" id="GO:0006508">
    <property type="term" value="P:proteolysis"/>
    <property type="evidence" value="ECO:0007669"/>
    <property type="project" value="UniProtKB-KW"/>
</dbReference>
<evidence type="ECO:0000256" key="9">
    <source>
        <dbReference type="ARBA" id="ARBA00022645"/>
    </source>
</evidence>
<accession>A0A0M1LCA8</accession>
<dbReference type="Pfam" id="PF00912">
    <property type="entry name" value="Transgly"/>
    <property type="match status" value="1"/>
</dbReference>
<comment type="pathway">
    <text evidence="26">Glycan biosynthesis.</text>
</comment>
<dbReference type="InterPro" id="IPR001264">
    <property type="entry name" value="Glyco_trans_51"/>
</dbReference>
<dbReference type="GO" id="GO:0008360">
    <property type="term" value="P:regulation of cell shape"/>
    <property type="evidence" value="ECO:0007669"/>
    <property type="project" value="UniProtKB-KW"/>
</dbReference>
<comment type="function">
    <text evidence="1">Cell wall formation. Synthesis of cross-linked peptidoglycan from the lipid intermediates. The enzyme has a penicillin-insensitive transglycosylase N-terminal domain (formation of linear glycan strands) and a penicillin-sensitive transpeptidase C-terminal domain (cross-linking of the peptide subunits).</text>
</comment>
<evidence type="ECO:0000256" key="1">
    <source>
        <dbReference type="ARBA" id="ARBA00002624"/>
    </source>
</evidence>
<feature type="compositionally biased region" description="Low complexity" evidence="27">
    <location>
        <begin position="809"/>
        <end position="824"/>
    </location>
</feature>
<comment type="similarity">
    <text evidence="4">In the C-terminal section; belongs to the transpeptidase family.</text>
</comment>
<dbReference type="OrthoDB" id="9766909at2"/>
<evidence type="ECO:0000259" key="28">
    <source>
        <dbReference type="Pfam" id="PF00905"/>
    </source>
</evidence>
<feature type="domain" description="Glycosyl transferase family 51" evidence="29">
    <location>
        <begin position="91"/>
        <end position="273"/>
    </location>
</feature>
<dbReference type="Proteomes" id="UP000473681">
    <property type="component" value="Unassembled WGS sequence"/>
</dbReference>
<dbReference type="GO" id="GO:0071555">
    <property type="term" value="P:cell wall organization"/>
    <property type="evidence" value="ECO:0007669"/>
    <property type="project" value="UniProtKB-KW"/>
</dbReference>
<dbReference type="Proteomes" id="UP000476820">
    <property type="component" value="Unassembled WGS sequence"/>
</dbReference>
<dbReference type="InterPro" id="IPR036950">
    <property type="entry name" value="PBP_transglycosylase"/>
</dbReference>
<name>A0A0M1LCA8_CLOBO</name>
<feature type="region of interest" description="Disordered" evidence="27">
    <location>
        <begin position="785"/>
        <end position="841"/>
    </location>
</feature>
<keyword evidence="17" id="KW-0573">Peptidoglycan synthesis</keyword>
<dbReference type="GO" id="GO:0009252">
    <property type="term" value="P:peptidoglycan biosynthetic process"/>
    <property type="evidence" value="ECO:0007669"/>
    <property type="project" value="UniProtKB-UniPathway"/>
</dbReference>
<evidence type="ECO:0000256" key="6">
    <source>
        <dbReference type="ARBA" id="ARBA00012448"/>
    </source>
</evidence>
<evidence type="ECO:0000256" key="2">
    <source>
        <dbReference type="ARBA" id="ARBA00004401"/>
    </source>
</evidence>
<dbReference type="GO" id="GO:0046677">
    <property type="term" value="P:response to antibiotic"/>
    <property type="evidence" value="ECO:0007669"/>
    <property type="project" value="UniProtKB-KW"/>
</dbReference>
<evidence type="ECO:0000256" key="21">
    <source>
        <dbReference type="ARBA" id="ARBA00023268"/>
    </source>
</evidence>
<protein>
    <recommendedName>
        <fullName evidence="7">Penicillin-binding protein 1A</fullName>
        <ecNumber evidence="24">2.4.99.28</ecNumber>
        <ecNumber evidence="6">3.4.16.4</ecNumber>
    </recommendedName>
</protein>
<dbReference type="GO" id="GO:0009002">
    <property type="term" value="F:serine-type D-Ala-D-Ala carboxypeptidase activity"/>
    <property type="evidence" value="ECO:0007669"/>
    <property type="project" value="UniProtKB-EC"/>
</dbReference>
<keyword evidence="18" id="KW-1133">Transmembrane helix</keyword>
<comment type="catalytic activity">
    <reaction evidence="25">
        <text>[GlcNAc-(1-&gt;4)-Mur2Ac(oyl-L-Ala-gamma-D-Glu-L-Lys-D-Ala-D-Ala)](n)-di-trans,octa-cis-undecaprenyl diphosphate + beta-D-GlcNAc-(1-&gt;4)-Mur2Ac(oyl-L-Ala-gamma-D-Glu-L-Lys-D-Ala-D-Ala)-di-trans,octa-cis-undecaprenyl diphosphate = [GlcNAc-(1-&gt;4)-Mur2Ac(oyl-L-Ala-gamma-D-Glu-L-Lys-D-Ala-D-Ala)](n+1)-di-trans,octa-cis-undecaprenyl diphosphate + di-trans,octa-cis-undecaprenyl diphosphate + H(+)</text>
        <dbReference type="Rhea" id="RHEA:23708"/>
        <dbReference type="Rhea" id="RHEA-COMP:9602"/>
        <dbReference type="Rhea" id="RHEA-COMP:9603"/>
        <dbReference type="ChEBI" id="CHEBI:15378"/>
        <dbReference type="ChEBI" id="CHEBI:58405"/>
        <dbReference type="ChEBI" id="CHEBI:60033"/>
        <dbReference type="ChEBI" id="CHEBI:78435"/>
        <dbReference type="EC" id="2.4.99.28"/>
    </reaction>
</comment>
<evidence type="ECO:0000313" key="31">
    <source>
        <dbReference type="EMBL" id="NFN36001.1"/>
    </source>
</evidence>
<evidence type="ECO:0000256" key="20">
    <source>
        <dbReference type="ARBA" id="ARBA00023251"/>
    </source>
</evidence>
<dbReference type="GO" id="GO:0005886">
    <property type="term" value="C:plasma membrane"/>
    <property type="evidence" value="ECO:0007669"/>
    <property type="project" value="UniProtKB-SubCell"/>
</dbReference>
<sequence>MSTEKTPNKTKKSTNKNTNNKRKKKKKRKNKLAASTVFKKIGIGFLSLILIVSVVGAGYLLAIIKTTPPLDVEDVLSLNQASSLYDDSEKFMDNLHTDEERYVITSDKIPANLKNAFISIEDERFFKHRGVDIQRILGAALTDVKKILTGQKGLHGASTITQQLIKNTVLTNEVSIKRKVKEIYLSLDLEDQLSKDQIITAYLNTIPLGGQVYGVEAASLLYFSKNTADLNLIECAYLAGITQAPSYYSAYNENNQKDPSRYINRTLTVLSKMKELGYISESDYNQGVQDINNGKLVFKSSKKDFRLNYEWFVYPAVSQVKRDLKEKYKYTDEEVSKLMVNGGLKIYTTMDRDLQDFTQKTLDNYKNLNVGNSETYDENKVPLLQASATITDYRNGKVLAMVGGRGKQLPQSNNRAYNDLRSIGSTTKPLTVYGPGIDQEIITAATSIDDAPLSPELTKKYPAYAPPNILRNSPDEYLGLISPREGIMYSKNTASVITADTIGLKTGISYGENLGLVFNSASKTSIATVALGQYNNNPNDRDGGNTYKLAAAFGSFGNDGLYVEPLLYTKVVDPKGNTVLEANPKEKQVFSPETAYIMYDLLKGPVNFYGGAPAKWSDMPVAGKTGTTTDAKDLWFAGLTPYLSGSIWVGYDNPKTVFGGSGTVCANLWGKIMAKAHEGMDVKDLDEPSGIVHVAVCKDSGKLPSSLCSSDPRGNRITEELFIEGTEPHETCNTHVSGRINRLNNKLAGANTPALLTQNRVFISKKYPNPLTRDYIYVLPHSQDNYTEDQANPELSPPNVNEEGEVEIPNNNGTPQENNNPPETEQNDSILNSILKPLKPN</sequence>
<evidence type="ECO:0000256" key="13">
    <source>
        <dbReference type="ARBA" id="ARBA00022692"/>
    </source>
</evidence>
<keyword evidence="11" id="KW-0328">Glycosyltransferase</keyword>
<keyword evidence="16" id="KW-0735">Signal-anchor</keyword>
<dbReference type="RefSeq" id="WP_017826911.1">
    <property type="nucleotide sequence ID" value="NZ_LFPA01000088.1"/>
</dbReference>
<evidence type="ECO:0000256" key="12">
    <source>
        <dbReference type="ARBA" id="ARBA00022679"/>
    </source>
</evidence>
<evidence type="ECO:0000256" key="27">
    <source>
        <dbReference type="SAM" id="MobiDB-lite"/>
    </source>
</evidence>
<dbReference type="Gene3D" id="1.10.3810.10">
    <property type="entry name" value="Biosynthetic peptidoglycan transglycosylase-like"/>
    <property type="match status" value="1"/>
</dbReference>
<evidence type="ECO:0000313" key="30">
    <source>
        <dbReference type="EMBL" id="NFF86550.1"/>
    </source>
</evidence>